<feature type="region of interest" description="Disordered" evidence="1">
    <location>
        <begin position="1"/>
        <end position="30"/>
    </location>
</feature>
<keyword evidence="4" id="KW-1185">Reference proteome</keyword>
<dbReference type="Proteomes" id="UP000195953">
    <property type="component" value="Chromosome 1"/>
</dbReference>
<evidence type="ECO:0000313" key="3">
    <source>
        <dbReference type="EMBL" id="SMR05205.1"/>
    </source>
</evidence>
<evidence type="ECO:0000313" key="5">
    <source>
        <dbReference type="Proteomes" id="UP000195953"/>
    </source>
</evidence>
<name>A0A1Y6HNT4_9XANT</name>
<dbReference type="EMBL" id="LT853882">
    <property type="protein sequence ID" value="SMR01168.1"/>
    <property type="molecule type" value="Genomic_DNA"/>
</dbReference>
<evidence type="ECO:0000313" key="2">
    <source>
        <dbReference type="EMBL" id="SMR01168.1"/>
    </source>
</evidence>
<dbReference type="Proteomes" id="UP000195877">
    <property type="component" value="Chromosome 1"/>
</dbReference>
<organism evidence="3 5">
    <name type="scientific">Xanthomonas fragariae</name>
    <dbReference type="NCBI Taxonomy" id="48664"/>
    <lineage>
        <taxon>Bacteria</taxon>
        <taxon>Pseudomonadati</taxon>
        <taxon>Pseudomonadota</taxon>
        <taxon>Gammaproteobacteria</taxon>
        <taxon>Lysobacterales</taxon>
        <taxon>Lysobacteraceae</taxon>
        <taxon>Xanthomonas</taxon>
    </lineage>
</organism>
<evidence type="ECO:0000256" key="1">
    <source>
        <dbReference type="SAM" id="MobiDB-lite"/>
    </source>
</evidence>
<protein>
    <submittedName>
        <fullName evidence="3">Uncharacterized protein</fullName>
    </submittedName>
</protein>
<sequence length="30" mass="3391">MRPGQRHDVHLSENTQTAASARQRYGQPVV</sequence>
<reference evidence="2 4" key="2">
    <citation type="submission" date="2017-05" db="EMBL/GenBank/DDBJ databases">
        <authorList>
            <person name="Blom J."/>
        </authorList>
    </citation>
    <scope>NUCLEOTIDE SEQUENCE [LARGE SCALE GENOMIC DNA]</scope>
    <source>
        <strain evidence="2">PD885</strain>
    </source>
</reference>
<proteinExistence type="predicted"/>
<feature type="compositionally biased region" description="Basic and acidic residues" evidence="1">
    <location>
        <begin position="1"/>
        <end position="11"/>
    </location>
</feature>
<dbReference type="AlphaFoldDB" id="A0A1Y6HNT4"/>
<gene>
    <name evidence="3" type="ORF">PD5205_03933</name>
    <name evidence="2" type="ORF">PD885_03954</name>
</gene>
<dbReference type="EMBL" id="LT853885">
    <property type="protein sequence ID" value="SMR05205.1"/>
    <property type="molecule type" value="Genomic_DNA"/>
</dbReference>
<accession>A0A1Y6HNT4</accession>
<evidence type="ECO:0000313" key="4">
    <source>
        <dbReference type="Proteomes" id="UP000195877"/>
    </source>
</evidence>
<reference evidence="3 5" key="1">
    <citation type="submission" date="2017-05" db="EMBL/GenBank/DDBJ databases">
        <authorList>
            <person name="Song R."/>
            <person name="Chenine A.L."/>
            <person name="Ruprecht R.M."/>
        </authorList>
    </citation>
    <scope>NUCLEOTIDE SEQUENCE [LARGE SCALE GENOMIC DNA]</scope>
    <source>
        <strain evidence="3">PD5205</strain>
    </source>
</reference>